<keyword evidence="3" id="KW-1185">Reference proteome</keyword>
<dbReference type="InterPro" id="IPR009339">
    <property type="entry name" value="DUF998"/>
</dbReference>
<feature type="transmembrane region" description="Helical" evidence="1">
    <location>
        <begin position="129"/>
        <end position="150"/>
    </location>
</feature>
<dbReference type="Proteomes" id="UP001165283">
    <property type="component" value="Unassembled WGS sequence"/>
</dbReference>
<dbReference type="EMBL" id="JAGSOV010000069">
    <property type="protein sequence ID" value="MCO1659616.1"/>
    <property type="molecule type" value="Genomic_DNA"/>
</dbReference>
<feature type="transmembrane region" description="Helical" evidence="1">
    <location>
        <begin position="84"/>
        <end position="101"/>
    </location>
</feature>
<dbReference type="Pfam" id="PF06197">
    <property type="entry name" value="DUF998"/>
    <property type="match status" value="1"/>
</dbReference>
<evidence type="ECO:0000313" key="3">
    <source>
        <dbReference type="Proteomes" id="UP001165283"/>
    </source>
</evidence>
<evidence type="ECO:0000256" key="1">
    <source>
        <dbReference type="SAM" id="Phobius"/>
    </source>
</evidence>
<feature type="transmembrane region" description="Helical" evidence="1">
    <location>
        <begin position="191"/>
        <end position="212"/>
    </location>
</feature>
<organism evidence="2 3">
    <name type="scientific">Pseudonocardia humida</name>
    <dbReference type="NCBI Taxonomy" id="2800819"/>
    <lineage>
        <taxon>Bacteria</taxon>
        <taxon>Bacillati</taxon>
        <taxon>Actinomycetota</taxon>
        <taxon>Actinomycetes</taxon>
        <taxon>Pseudonocardiales</taxon>
        <taxon>Pseudonocardiaceae</taxon>
        <taxon>Pseudonocardia</taxon>
    </lineage>
</organism>
<feature type="transmembrane region" description="Helical" evidence="1">
    <location>
        <begin position="157"/>
        <end position="179"/>
    </location>
</feature>
<reference evidence="2" key="1">
    <citation type="submission" date="2021-04" db="EMBL/GenBank/DDBJ databases">
        <title>Pseudonocardia sp. nov., isolated from sandy soil of mangrove forest.</title>
        <authorList>
            <person name="Zan Z."/>
            <person name="Huang R."/>
            <person name="Liu W."/>
        </authorList>
    </citation>
    <scope>NUCLEOTIDE SEQUENCE</scope>
    <source>
        <strain evidence="2">S2-4</strain>
    </source>
</reference>
<name>A0ABT1A9J5_9PSEU</name>
<evidence type="ECO:0000313" key="2">
    <source>
        <dbReference type="EMBL" id="MCO1659616.1"/>
    </source>
</evidence>
<keyword evidence="1" id="KW-0812">Transmembrane</keyword>
<comment type="caution">
    <text evidence="2">The sequence shown here is derived from an EMBL/GenBank/DDBJ whole genome shotgun (WGS) entry which is preliminary data.</text>
</comment>
<keyword evidence="1" id="KW-1133">Transmembrane helix</keyword>
<proteinExistence type="predicted"/>
<gene>
    <name evidence="2" type="ORF">KDL28_31555</name>
</gene>
<keyword evidence="1" id="KW-0472">Membrane</keyword>
<accession>A0ABT1A9J5</accession>
<sequence>MSTRTSATTRALLRCGAAAGPLFLGVATVEGATRPGYDPLRHPISSLAIGPRGWRQVANFAASGALVLAGASGLARTRTLPRTVPALLAAVGAGLAGAGAFRTDPISGYPPGSPPAPDPATTAGRLHDVASTPVFLCLPAAAATTAVSALRPGERGWAAASGAAAAAHFAAFVAAGGGFAQRPRLVRWGGLFQRLSLAAGLGWFAALCTRAIGSAR</sequence>
<protein>
    <submittedName>
        <fullName evidence="2">DUF998 domain-containing protein</fullName>
    </submittedName>
</protein>
<dbReference type="RefSeq" id="WP_252444472.1">
    <property type="nucleotide sequence ID" value="NZ_JAGSOV010000069.1"/>
</dbReference>